<evidence type="ECO:0000256" key="5">
    <source>
        <dbReference type="ARBA" id="ARBA00023237"/>
    </source>
</evidence>
<evidence type="ECO:0000259" key="6">
    <source>
        <dbReference type="Pfam" id="PF07980"/>
    </source>
</evidence>
<gene>
    <name evidence="8" type="ORF">GCM10007422_10970</name>
    <name evidence="9" type="ORF">GGQ60_001532</name>
</gene>
<dbReference type="GO" id="GO:0009279">
    <property type="term" value="C:cell outer membrane"/>
    <property type="evidence" value="ECO:0007669"/>
    <property type="project" value="UniProtKB-SubCell"/>
</dbReference>
<dbReference type="Gene3D" id="1.25.40.390">
    <property type="match status" value="1"/>
</dbReference>
<organism evidence="9 10">
    <name type="scientific">Pedobacter zeae</name>
    <dbReference type="NCBI Taxonomy" id="1737356"/>
    <lineage>
        <taxon>Bacteria</taxon>
        <taxon>Pseudomonadati</taxon>
        <taxon>Bacteroidota</taxon>
        <taxon>Sphingobacteriia</taxon>
        <taxon>Sphingobacteriales</taxon>
        <taxon>Sphingobacteriaceae</taxon>
        <taxon>Pedobacter</taxon>
    </lineage>
</organism>
<keyword evidence="3" id="KW-0732">Signal</keyword>
<evidence type="ECO:0000313" key="8">
    <source>
        <dbReference type="EMBL" id="GGG98595.1"/>
    </source>
</evidence>
<keyword evidence="5" id="KW-0998">Cell outer membrane</keyword>
<comment type="similarity">
    <text evidence="2">Belongs to the SusD family.</text>
</comment>
<dbReference type="SUPFAM" id="SSF48452">
    <property type="entry name" value="TPR-like"/>
    <property type="match status" value="1"/>
</dbReference>
<dbReference type="InterPro" id="IPR012944">
    <property type="entry name" value="SusD_RagB_dom"/>
</dbReference>
<feature type="domain" description="SusD-like N-terminal" evidence="7">
    <location>
        <begin position="66"/>
        <end position="202"/>
    </location>
</feature>
<dbReference type="Proteomes" id="UP000642938">
    <property type="component" value="Unassembled WGS sequence"/>
</dbReference>
<comment type="subcellular location">
    <subcellularLocation>
        <location evidence="1">Cell outer membrane</location>
    </subcellularLocation>
</comment>
<name>A0A7W6KAY3_9SPHI</name>
<evidence type="ECO:0000313" key="10">
    <source>
        <dbReference type="Proteomes" id="UP000532273"/>
    </source>
</evidence>
<dbReference type="RefSeq" id="WP_183761731.1">
    <property type="nucleotide sequence ID" value="NZ_BMHZ01000001.1"/>
</dbReference>
<keyword evidence="4" id="KW-0472">Membrane</keyword>
<keyword evidence="11" id="KW-1185">Reference proteome</keyword>
<evidence type="ECO:0000256" key="1">
    <source>
        <dbReference type="ARBA" id="ARBA00004442"/>
    </source>
</evidence>
<evidence type="ECO:0000256" key="2">
    <source>
        <dbReference type="ARBA" id="ARBA00006275"/>
    </source>
</evidence>
<evidence type="ECO:0000256" key="3">
    <source>
        <dbReference type="ARBA" id="ARBA00022729"/>
    </source>
</evidence>
<evidence type="ECO:0000259" key="7">
    <source>
        <dbReference type="Pfam" id="PF14322"/>
    </source>
</evidence>
<accession>A0A7W6KAY3</accession>
<comment type="caution">
    <text evidence="9">The sequence shown here is derived from an EMBL/GenBank/DDBJ whole genome shotgun (WGS) entry which is preliminary data.</text>
</comment>
<dbReference type="Pfam" id="PF14322">
    <property type="entry name" value="SusD-like_3"/>
    <property type="match status" value="1"/>
</dbReference>
<dbReference type="EMBL" id="BMHZ01000001">
    <property type="protein sequence ID" value="GGG98595.1"/>
    <property type="molecule type" value="Genomic_DNA"/>
</dbReference>
<reference evidence="8" key="4">
    <citation type="submission" date="2024-05" db="EMBL/GenBank/DDBJ databases">
        <authorList>
            <person name="Sun Q."/>
            <person name="Zhou Y."/>
        </authorList>
    </citation>
    <scope>NUCLEOTIDE SEQUENCE</scope>
    <source>
        <strain evidence="8">CGMCC 1.15287</strain>
    </source>
</reference>
<dbReference type="AlphaFoldDB" id="A0A7W6KAY3"/>
<dbReference type="EMBL" id="JACIEF010000002">
    <property type="protein sequence ID" value="MBB4107551.1"/>
    <property type="molecule type" value="Genomic_DNA"/>
</dbReference>
<sequence length="523" mass="59575">MRRLSYIMLISLLLPLLGCKKILDTGSTRAVGEVNMWSTLEDARAALFGVYALNRAAMSDNNRHVIYGDVRLADFEPTSRLDLKAIHNNMLNADYKLINDLSDWRPFYATINAANLYLERIHEVYEKDKRFVEQTYNLDRAQVKALRAFTYFYMCRIWGDVPLILSSHEGSFTNKPRDPQDKIFAAIEQDLLEAEPKLPYAYDGFDPEQTGLYYGQNIATYYGYGYLVSKQAVWTMLAHMYAWRGDYVNAAIYAQKIVDKTVRPSGSGAALAGTFRNVNDGLTVNVRYIGYMWGANHPAVLFAVARGELATSDVIEELTAADPIVPNRRIPAIYVPKDSLFSIYNEGTDARFAVDSVTKIVRSADGFFTGFDKPYPVFRKIFVPWFSFPNKQGINVPSDLGVFASPIVFSRFTEMGLLLAECKAALNDKEGAITILNQVRVNNSVPAYVSERDNGPLVDAIFKERRRELIGEGWRWYDYVRFKKIKNNDPKFNQLIQSGGIYWPVSRTLISQNPMLTQYPYWK</sequence>
<evidence type="ECO:0000256" key="4">
    <source>
        <dbReference type="ARBA" id="ARBA00023136"/>
    </source>
</evidence>
<evidence type="ECO:0000313" key="9">
    <source>
        <dbReference type="EMBL" id="MBB4107551.1"/>
    </source>
</evidence>
<dbReference type="InterPro" id="IPR033985">
    <property type="entry name" value="SusD-like_N"/>
</dbReference>
<reference evidence="8" key="1">
    <citation type="journal article" date="2014" name="Int. J. Syst. Evol. Microbiol.">
        <title>Complete genome of a new Firmicutes species belonging to the dominant human colonic microbiota ('Ruminococcus bicirculans') reveals two chromosomes and a selective capacity to utilize plant glucans.</title>
        <authorList>
            <consortium name="NISC Comparative Sequencing Program"/>
            <person name="Wegmann U."/>
            <person name="Louis P."/>
            <person name="Goesmann A."/>
            <person name="Henrissat B."/>
            <person name="Duncan S.H."/>
            <person name="Flint H.J."/>
        </authorList>
    </citation>
    <scope>NUCLEOTIDE SEQUENCE</scope>
    <source>
        <strain evidence="8">CGMCC 1.15287</strain>
    </source>
</reference>
<proteinExistence type="inferred from homology"/>
<evidence type="ECO:0000313" key="11">
    <source>
        <dbReference type="Proteomes" id="UP000642938"/>
    </source>
</evidence>
<dbReference type="Pfam" id="PF07980">
    <property type="entry name" value="SusD_RagB"/>
    <property type="match status" value="1"/>
</dbReference>
<dbReference type="Proteomes" id="UP000532273">
    <property type="component" value="Unassembled WGS sequence"/>
</dbReference>
<protein>
    <submittedName>
        <fullName evidence="8">Starch-binding protein</fullName>
    </submittedName>
</protein>
<feature type="domain" description="RagB/SusD" evidence="6">
    <location>
        <begin position="409"/>
        <end position="522"/>
    </location>
</feature>
<reference evidence="11" key="2">
    <citation type="journal article" date="2019" name="Int. J. Syst. Evol. Microbiol.">
        <title>The Global Catalogue of Microorganisms (GCM) 10K type strain sequencing project: providing services to taxonomists for standard genome sequencing and annotation.</title>
        <authorList>
            <consortium name="The Broad Institute Genomics Platform"/>
            <consortium name="The Broad Institute Genome Sequencing Center for Infectious Disease"/>
            <person name="Wu L."/>
            <person name="Ma J."/>
        </authorList>
    </citation>
    <scope>NUCLEOTIDE SEQUENCE [LARGE SCALE GENOMIC DNA]</scope>
    <source>
        <strain evidence="11">CGMCC 1.15287</strain>
    </source>
</reference>
<reference evidence="9 10" key="3">
    <citation type="submission" date="2020-08" db="EMBL/GenBank/DDBJ databases">
        <title>Genomic Encyclopedia of Type Strains, Phase IV (KMG-IV): sequencing the most valuable type-strain genomes for metagenomic binning, comparative biology and taxonomic classification.</title>
        <authorList>
            <person name="Goeker M."/>
        </authorList>
    </citation>
    <scope>NUCLEOTIDE SEQUENCE [LARGE SCALE GENOMIC DNA]</scope>
    <source>
        <strain evidence="9 10">DSM 100774</strain>
    </source>
</reference>
<dbReference type="CDD" id="cd08977">
    <property type="entry name" value="SusD"/>
    <property type="match status" value="1"/>
</dbReference>
<dbReference type="InterPro" id="IPR011990">
    <property type="entry name" value="TPR-like_helical_dom_sf"/>
</dbReference>